<gene>
    <name evidence="4" type="ORF">B0I35DRAFT_423794</name>
</gene>
<feature type="transmembrane region" description="Helical" evidence="2">
    <location>
        <begin position="205"/>
        <end position="226"/>
    </location>
</feature>
<dbReference type="PANTHER" id="PTHR34502">
    <property type="entry name" value="DUF6594 DOMAIN-CONTAINING PROTEIN-RELATED"/>
    <property type="match status" value="1"/>
</dbReference>
<name>A0A8K0SSZ0_9HYPO</name>
<protein>
    <recommendedName>
        <fullName evidence="3">DUF6594 domain-containing protein</fullName>
    </recommendedName>
</protein>
<accession>A0A8K0SSZ0</accession>
<feature type="coiled-coil region" evidence="1">
    <location>
        <begin position="35"/>
        <end position="62"/>
    </location>
</feature>
<evidence type="ECO:0000313" key="4">
    <source>
        <dbReference type="EMBL" id="KAH7324249.1"/>
    </source>
</evidence>
<keyword evidence="2" id="KW-0472">Membrane</keyword>
<reference evidence="4" key="1">
    <citation type="journal article" date="2021" name="Nat. Commun.">
        <title>Genetic determinants of endophytism in the Arabidopsis root mycobiome.</title>
        <authorList>
            <person name="Mesny F."/>
            <person name="Miyauchi S."/>
            <person name="Thiergart T."/>
            <person name="Pickel B."/>
            <person name="Atanasova L."/>
            <person name="Karlsson M."/>
            <person name="Huettel B."/>
            <person name="Barry K.W."/>
            <person name="Haridas S."/>
            <person name="Chen C."/>
            <person name="Bauer D."/>
            <person name="Andreopoulos W."/>
            <person name="Pangilinan J."/>
            <person name="LaButti K."/>
            <person name="Riley R."/>
            <person name="Lipzen A."/>
            <person name="Clum A."/>
            <person name="Drula E."/>
            <person name="Henrissat B."/>
            <person name="Kohler A."/>
            <person name="Grigoriev I.V."/>
            <person name="Martin F.M."/>
            <person name="Hacquard S."/>
        </authorList>
    </citation>
    <scope>NUCLEOTIDE SEQUENCE</scope>
    <source>
        <strain evidence="4">MPI-CAGE-CH-0235</strain>
    </source>
</reference>
<evidence type="ECO:0000313" key="5">
    <source>
        <dbReference type="Proteomes" id="UP000813444"/>
    </source>
</evidence>
<dbReference type="Pfam" id="PF20237">
    <property type="entry name" value="DUF6594"/>
    <property type="match status" value="1"/>
</dbReference>
<keyword evidence="1" id="KW-0175">Coiled coil</keyword>
<dbReference type="InterPro" id="IPR046529">
    <property type="entry name" value="DUF6594"/>
</dbReference>
<keyword evidence="2" id="KW-0812">Transmembrane</keyword>
<feature type="transmembrane region" description="Helical" evidence="2">
    <location>
        <begin position="263"/>
        <end position="280"/>
    </location>
</feature>
<dbReference type="PANTHER" id="PTHR34502:SF4">
    <property type="entry name" value="DUF6594 DOMAIN-CONTAINING PROTEIN"/>
    <property type="match status" value="1"/>
</dbReference>
<dbReference type="Proteomes" id="UP000813444">
    <property type="component" value="Unassembled WGS sequence"/>
</dbReference>
<dbReference type="AlphaFoldDB" id="A0A8K0SSZ0"/>
<organism evidence="4 5">
    <name type="scientific">Stachybotrys elegans</name>
    <dbReference type="NCBI Taxonomy" id="80388"/>
    <lineage>
        <taxon>Eukaryota</taxon>
        <taxon>Fungi</taxon>
        <taxon>Dikarya</taxon>
        <taxon>Ascomycota</taxon>
        <taxon>Pezizomycotina</taxon>
        <taxon>Sordariomycetes</taxon>
        <taxon>Hypocreomycetidae</taxon>
        <taxon>Hypocreales</taxon>
        <taxon>Stachybotryaceae</taxon>
        <taxon>Stachybotrys</taxon>
    </lineage>
</organism>
<evidence type="ECO:0000259" key="3">
    <source>
        <dbReference type="Pfam" id="PF20237"/>
    </source>
</evidence>
<feature type="domain" description="DUF6594" evidence="3">
    <location>
        <begin position="13"/>
        <end position="275"/>
    </location>
</feature>
<dbReference type="EMBL" id="JAGPNK010000003">
    <property type="protein sequence ID" value="KAH7324249.1"/>
    <property type="molecule type" value="Genomic_DNA"/>
</dbReference>
<dbReference type="OrthoDB" id="5342093at2759"/>
<evidence type="ECO:0000256" key="1">
    <source>
        <dbReference type="SAM" id="Coils"/>
    </source>
</evidence>
<comment type="caution">
    <text evidence="4">The sequence shown here is derived from an EMBL/GenBank/DDBJ whole genome shotgun (WGS) entry which is preliminary data.</text>
</comment>
<evidence type="ECO:0000256" key="2">
    <source>
        <dbReference type="SAM" id="Phobius"/>
    </source>
</evidence>
<keyword evidence="2" id="KW-1133">Transmembrane helix</keyword>
<sequence length="286" mass="31551">MNRPSKHIHADGFPSLSAFIASDRDNTAAIFKRFRRLAARNLLLLQSELAELEAKLDAFDQQDQESLESLQTLRNWEDYKAKNDHDSERIKLLLDVRAKMNEYREALISESAISLLPPPDRRTLKAFRTNFFHGPPGDGRSFPMLGGYSSSLYDDTEDLVVLHTSEPPDRLTTFVQDYFGYLFTEKAGHGDIVSPLVGYASGKRIAMFISILSIVLAALLLVGAILILHRTESEDLKLGLVALFTIIFAATIGLLTNARKAEVFGATAAYAAVLVVFVSGDIGSAS</sequence>
<proteinExistence type="predicted"/>
<keyword evidence="5" id="KW-1185">Reference proteome</keyword>
<feature type="transmembrane region" description="Helical" evidence="2">
    <location>
        <begin position="238"/>
        <end position="256"/>
    </location>
</feature>